<evidence type="ECO:0000313" key="12">
    <source>
        <dbReference type="Proteomes" id="UP001595377"/>
    </source>
</evidence>
<dbReference type="SUPFAM" id="SSF69618">
    <property type="entry name" value="HemD-like"/>
    <property type="match status" value="1"/>
</dbReference>
<comment type="caution">
    <text evidence="11">The sequence shown here is derived from an EMBL/GenBank/DDBJ whole genome shotgun (WGS) entry which is preliminary data.</text>
</comment>
<organism evidence="11 12">
    <name type="scientific">Shinella pollutisoli</name>
    <dbReference type="NCBI Taxonomy" id="2250594"/>
    <lineage>
        <taxon>Bacteria</taxon>
        <taxon>Pseudomonadati</taxon>
        <taxon>Pseudomonadota</taxon>
        <taxon>Alphaproteobacteria</taxon>
        <taxon>Hyphomicrobiales</taxon>
        <taxon>Rhizobiaceae</taxon>
        <taxon>Shinella</taxon>
    </lineage>
</organism>
<sequence>MRVLVTRPQQAAARTAAKLAALGHEPVLLPLSRAVHDRAAAAAALCEPFSAIAVTSAEAAGLLGDAPPGARQRADIPVYAVGHASADAVRAAGFGRVATAGGDGRDLAGLILREKPDFSAGPLLYLAGDPRAPGFESRLREAGVPFRTVECYRMEPLVPAAAEIGRALLSPPPDAVILYSRETAARFFALVPERFPAARMLCMSRNVAAAVPARFAAGVAVAASPDEESLLALLQVPAAPE</sequence>
<dbReference type="Pfam" id="PF02602">
    <property type="entry name" value="HEM4"/>
    <property type="match status" value="1"/>
</dbReference>
<dbReference type="InterPro" id="IPR003754">
    <property type="entry name" value="4pyrrol_synth_uPrphyn_synth"/>
</dbReference>
<evidence type="ECO:0000256" key="6">
    <source>
        <dbReference type="ARBA" id="ARBA00037589"/>
    </source>
</evidence>
<keyword evidence="4 9" id="KW-0456">Lyase</keyword>
<gene>
    <name evidence="11" type="ORF">ACFOHH_03990</name>
</gene>
<dbReference type="PANTHER" id="PTHR38042">
    <property type="entry name" value="UROPORPHYRINOGEN-III SYNTHASE, CHLOROPLASTIC"/>
    <property type="match status" value="1"/>
</dbReference>
<evidence type="ECO:0000256" key="7">
    <source>
        <dbReference type="ARBA" id="ARBA00040167"/>
    </source>
</evidence>
<evidence type="ECO:0000259" key="10">
    <source>
        <dbReference type="Pfam" id="PF02602"/>
    </source>
</evidence>
<keyword evidence="12" id="KW-1185">Reference proteome</keyword>
<name>A0ABV7DDB3_9HYPH</name>
<comment type="catalytic activity">
    <reaction evidence="8 9">
        <text>hydroxymethylbilane = uroporphyrinogen III + H2O</text>
        <dbReference type="Rhea" id="RHEA:18965"/>
        <dbReference type="ChEBI" id="CHEBI:15377"/>
        <dbReference type="ChEBI" id="CHEBI:57308"/>
        <dbReference type="ChEBI" id="CHEBI:57845"/>
        <dbReference type="EC" id="4.2.1.75"/>
    </reaction>
</comment>
<proteinExistence type="inferred from homology"/>
<evidence type="ECO:0000256" key="3">
    <source>
        <dbReference type="ARBA" id="ARBA00013109"/>
    </source>
</evidence>
<evidence type="ECO:0000256" key="9">
    <source>
        <dbReference type="RuleBase" id="RU366031"/>
    </source>
</evidence>
<evidence type="ECO:0000256" key="5">
    <source>
        <dbReference type="ARBA" id="ARBA00023244"/>
    </source>
</evidence>
<evidence type="ECO:0000256" key="8">
    <source>
        <dbReference type="ARBA" id="ARBA00048617"/>
    </source>
</evidence>
<dbReference type="PANTHER" id="PTHR38042:SF1">
    <property type="entry name" value="UROPORPHYRINOGEN-III SYNTHASE, CHLOROPLASTIC"/>
    <property type="match status" value="1"/>
</dbReference>
<dbReference type="InterPro" id="IPR036108">
    <property type="entry name" value="4pyrrol_syn_uPrphyn_synt_sf"/>
</dbReference>
<dbReference type="InterPro" id="IPR039793">
    <property type="entry name" value="UROS/Hem4"/>
</dbReference>
<comment type="function">
    <text evidence="6 9">Catalyzes cyclization of the linear tetrapyrrole, hydroxymethylbilane, to the macrocyclic uroporphyrinogen III.</text>
</comment>
<evidence type="ECO:0000256" key="4">
    <source>
        <dbReference type="ARBA" id="ARBA00023239"/>
    </source>
</evidence>
<dbReference type="GO" id="GO:0004852">
    <property type="term" value="F:uroporphyrinogen-III synthase activity"/>
    <property type="evidence" value="ECO:0007669"/>
    <property type="project" value="UniProtKB-EC"/>
</dbReference>
<dbReference type="EC" id="4.2.1.75" evidence="3 9"/>
<evidence type="ECO:0000313" key="11">
    <source>
        <dbReference type="EMBL" id="MFC3072260.1"/>
    </source>
</evidence>
<dbReference type="CDD" id="cd06578">
    <property type="entry name" value="HemD"/>
    <property type="match status" value="1"/>
</dbReference>
<comment type="pathway">
    <text evidence="1 9">Porphyrin-containing compound metabolism; protoporphyrin-IX biosynthesis; coproporphyrinogen-III from 5-aminolevulinate: step 3/4.</text>
</comment>
<evidence type="ECO:0000256" key="1">
    <source>
        <dbReference type="ARBA" id="ARBA00004772"/>
    </source>
</evidence>
<dbReference type="Gene3D" id="3.40.50.10090">
    <property type="match status" value="2"/>
</dbReference>
<dbReference type="NCBIfam" id="NF006621">
    <property type="entry name" value="PRK09189.1"/>
    <property type="match status" value="1"/>
</dbReference>
<accession>A0ABV7DDB3</accession>
<dbReference type="EMBL" id="JBHRSP010000005">
    <property type="protein sequence ID" value="MFC3072260.1"/>
    <property type="molecule type" value="Genomic_DNA"/>
</dbReference>
<feature type="domain" description="Tetrapyrrole biosynthesis uroporphyrinogen III synthase" evidence="10">
    <location>
        <begin position="14"/>
        <end position="231"/>
    </location>
</feature>
<evidence type="ECO:0000256" key="2">
    <source>
        <dbReference type="ARBA" id="ARBA00008133"/>
    </source>
</evidence>
<dbReference type="RefSeq" id="WP_257314893.1">
    <property type="nucleotide sequence ID" value="NZ_JANFDG010000008.1"/>
</dbReference>
<dbReference type="Proteomes" id="UP001595377">
    <property type="component" value="Unassembled WGS sequence"/>
</dbReference>
<comment type="similarity">
    <text evidence="2 9">Belongs to the uroporphyrinogen-III synthase family.</text>
</comment>
<reference evidence="12" key="1">
    <citation type="journal article" date="2019" name="Int. J. Syst. Evol. Microbiol.">
        <title>The Global Catalogue of Microorganisms (GCM) 10K type strain sequencing project: providing services to taxonomists for standard genome sequencing and annotation.</title>
        <authorList>
            <consortium name="The Broad Institute Genomics Platform"/>
            <consortium name="The Broad Institute Genome Sequencing Center for Infectious Disease"/>
            <person name="Wu L."/>
            <person name="Ma J."/>
        </authorList>
    </citation>
    <scope>NUCLEOTIDE SEQUENCE [LARGE SCALE GENOMIC DNA]</scope>
    <source>
        <strain evidence="12">KCTC 52677</strain>
    </source>
</reference>
<protein>
    <recommendedName>
        <fullName evidence="7 9">Uroporphyrinogen-III synthase</fullName>
        <ecNumber evidence="3 9">4.2.1.75</ecNumber>
    </recommendedName>
</protein>
<keyword evidence="5 9" id="KW-0627">Porphyrin biosynthesis</keyword>